<evidence type="ECO:0000256" key="9">
    <source>
        <dbReference type="SAM" id="Phobius"/>
    </source>
</evidence>
<feature type="transmembrane region" description="Helical" evidence="9">
    <location>
        <begin position="381"/>
        <end position="398"/>
    </location>
</feature>
<keyword evidence="4" id="KW-0274">FAD</keyword>
<dbReference type="InterPro" id="IPR036188">
    <property type="entry name" value="FAD/NAD-bd_sf"/>
</dbReference>
<evidence type="ECO:0000313" key="12">
    <source>
        <dbReference type="EMBL" id="GAT64113.1"/>
    </source>
</evidence>
<evidence type="ECO:0000256" key="6">
    <source>
        <dbReference type="ARBA" id="ARBA00023002"/>
    </source>
</evidence>
<dbReference type="GO" id="GO:0050136">
    <property type="term" value="F:NADH dehydrogenase (quinone) (non-electrogenic) activity"/>
    <property type="evidence" value="ECO:0007669"/>
    <property type="project" value="UniProtKB-EC"/>
</dbReference>
<gene>
    <name evidence="12" type="ORF">PJIAN_4661</name>
</gene>
<evidence type="ECO:0000259" key="10">
    <source>
        <dbReference type="Pfam" id="PF07992"/>
    </source>
</evidence>
<dbReference type="InterPro" id="IPR023753">
    <property type="entry name" value="FAD/NAD-binding_dom"/>
</dbReference>
<keyword evidence="6" id="KW-0560">Oxidoreductase</keyword>
<keyword evidence="9" id="KW-1133">Transmembrane helix</keyword>
<dbReference type="Pfam" id="PF22366">
    <property type="entry name" value="NDH2_C"/>
    <property type="match status" value="1"/>
</dbReference>
<accession>A0A161M680</accession>
<keyword evidence="3" id="KW-0285">Flavoprotein</keyword>
<dbReference type="RefSeq" id="WP_068705911.1">
    <property type="nucleotide sequence ID" value="NZ_BDCR01000004.1"/>
</dbReference>
<dbReference type="AlphaFoldDB" id="A0A161M680"/>
<sequence>MTTICNIPPAKDKKRVVIIGGGFGGLKVATTLDPKYFQIVLLDKRNYHQFQPLFYQVATSGLEPSTISFPFRKVLQKRPDLHFRLCEALSVDTELSCVETTIGRVRYDYLVVATGCDTNFFGNQKLKESSLVLKSTTEAINMRNEIIFSLERAASTADTEEREKLLNFVVVGGGATGVELAGALAEMRKFVLPKDYPDFKVQRMRIYLVDGLNRLLNAFSEKASKEALEHLTKLHVDVILGATVTSYENDQVQLSNGESIKTKNLIWVAGVRGNSIKGFEKELYGRGNRIVVNEFNQVNGFKNVFAIGDTALVTTQDTPNGHPQVAQPAIQQGINVANNLNKFEADGTAFKPFKYVDKGSLATIGRNSAVAELPYARFRGFLAWVLWLFVHIMTIVGVKNRLLVFINWMWSYITYDQSLRLLLKDEVPESEGKETCQETCQETA</sequence>
<dbReference type="Pfam" id="PF07992">
    <property type="entry name" value="Pyr_redox_2"/>
    <property type="match status" value="1"/>
</dbReference>
<feature type="domain" description="External alternative NADH-ubiquinone oxidoreductase-like C-terminal" evidence="11">
    <location>
        <begin position="358"/>
        <end position="412"/>
    </location>
</feature>
<evidence type="ECO:0000256" key="4">
    <source>
        <dbReference type="ARBA" id="ARBA00022827"/>
    </source>
</evidence>
<dbReference type="SUPFAM" id="SSF51905">
    <property type="entry name" value="FAD/NAD(P)-binding domain"/>
    <property type="match status" value="1"/>
</dbReference>
<evidence type="ECO:0000256" key="7">
    <source>
        <dbReference type="ARBA" id="ARBA00023027"/>
    </source>
</evidence>
<keyword evidence="7" id="KW-0520">NAD</keyword>
<dbReference type="STRING" id="681398.PJIAN_4661"/>
<name>A0A161M680_9BACT</name>
<evidence type="ECO:0000256" key="1">
    <source>
        <dbReference type="ARBA" id="ARBA00005272"/>
    </source>
</evidence>
<keyword evidence="9" id="KW-0472">Membrane</keyword>
<dbReference type="OrthoDB" id="9781621at2"/>
<dbReference type="InterPro" id="IPR045024">
    <property type="entry name" value="NDH-2"/>
</dbReference>
<dbReference type="EC" id="1.6.5.9" evidence="2"/>
<evidence type="ECO:0000256" key="8">
    <source>
        <dbReference type="ARBA" id="ARBA00047599"/>
    </source>
</evidence>
<comment type="similarity">
    <text evidence="1">Belongs to the NADH dehydrogenase family.</text>
</comment>
<evidence type="ECO:0000256" key="2">
    <source>
        <dbReference type="ARBA" id="ARBA00012637"/>
    </source>
</evidence>
<keyword evidence="9" id="KW-0812">Transmembrane</keyword>
<feature type="domain" description="FAD/NAD(P)-binding" evidence="10">
    <location>
        <begin position="15"/>
        <end position="333"/>
    </location>
</feature>
<dbReference type="PANTHER" id="PTHR43706">
    <property type="entry name" value="NADH DEHYDROGENASE"/>
    <property type="match status" value="1"/>
</dbReference>
<comment type="caution">
    <text evidence="12">The sequence shown here is derived from an EMBL/GenBank/DDBJ whole genome shotgun (WGS) entry which is preliminary data.</text>
</comment>
<evidence type="ECO:0000313" key="13">
    <source>
        <dbReference type="Proteomes" id="UP000076586"/>
    </source>
</evidence>
<reference evidence="13" key="1">
    <citation type="submission" date="2016-04" db="EMBL/GenBank/DDBJ databases">
        <title>Draft genome sequence of Paludibacter jiangxiensis strain NM7.</title>
        <authorList>
            <person name="Qiu Y."/>
            <person name="Matsuura N."/>
            <person name="Ohashi A."/>
            <person name="Tourlousse M.D."/>
            <person name="Sekiguchi Y."/>
        </authorList>
    </citation>
    <scope>NUCLEOTIDE SEQUENCE [LARGE SCALE GENOMIC DNA]</scope>
    <source>
        <strain evidence="13">NM7</strain>
    </source>
</reference>
<dbReference type="Proteomes" id="UP000076586">
    <property type="component" value="Unassembled WGS sequence"/>
</dbReference>
<dbReference type="PANTHER" id="PTHR43706:SF47">
    <property type="entry name" value="EXTERNAL NADH-UBIQUINONE OXIDOREDUCTASE 1, MITOCHONDRIAL-RELATED"/>
    <property type="match status" value="1"/>
</dbReference>
<dbReference type="PRINTS" id="PR00411">
    <property type="entry name" value="PNDRDTASEI"/>
</dbReference>
<evidence type="ECO:0000256" key="3">
    <source>
        <dbReference type="ARBA" id="ARBA00022630"/>
    </source>
</evidence>
<protein>
    <recommendedName>
        <fullName evidence="2">NADH:ubiquinone reductase (non-electrogenic)</fullName>
        <ecNumber evidence="2">1.6.5.9</ecNumber>
    </recommendedName>
</protein>
<organism evidence="12 13">
    <name type="scientific">Paludibacter jiangxiensis</name>
    <dbReference type="NCBI Taxonomy" id="681398"/>
    <lineage>
        <taxon>Bacteria</taxon>
        <taxon>Pseudomonadati</taxon>
        <taxon>Bacteroidota</taxon>
        <taxon>Bacteroidia</taxon>
        <taxon>Bacteroidales</taxon>
        <taxon>Paludibacteraceae</taxon>
        <taxon>Paludibacter</taxon>
    </lineage>
</organism>
<keyword evidence="5" id="KW-0809">Transit peptide</keyword>
<proteinExistence type="inferred from homology"/>
<dbReference type="PRINTS" id="PR00368">
    <property type="entry name" value="FADPNR"/>
</dbReference>
<comment type="catalytic activity">
    <reaction evidence="8">
        <text>a quinone + NADH + H(+) = a quinol + NAD(+)</text>
        <dbReference type="Rhea" id="RHEA:46160"/>
        <dbReference type="ChEBI" id="CHEBI:15378"/>
        <dbReference type="ChEBI" id="CHEBI:24646"/>
        <dbReference type="ChEBI" id="CHEBI:57540"/>
        <dbReference type="ChEBI" id="CHEBI:57945"/>
        <dbReference type="ChEBI" id="CHEBI:132124"/>
        <dbReference type="EC" id="1.6.5.9"/>
    </reaction>
</comment>
<evidence type="ECO:0000256" key="5">
    <source>
        <dbReference type="ARBA" id="ARBA00022946"/>
    </source>
</evidence>
<dbReference type="InterPro" id="IPR054585">
    <property type="entry name" value="NDH2-like_C"/>
</dbReference>
<reference evidence="13" key="2">
    <citation type="journal article" date="2017" name="Genome Announc.">
        <title>Draft genome sequence of Paludibacter jiangxiensis NM7(T), a propionate-producing fermentative bacterium.</title>
        <authorList>
            <person name="Qiu Y.-L."/>
            <person name="Tourlousse D.M."/>
            <person name="Matsuura N."/>
            <person name="Ohashi A."/>
            <person name="Sekiguchi Y."/>
        </authorList>
    </citation>
    <scope>NUCLEOTIDE SEQUENCE [LARGE SCALE GENOMIC DNA]</scope>
    <source>
        <strain evidence="13">NM7</strain>
    </source>
</reference>
<dbReference type="Gene3D" id="3.50.50.100">
    <property type="match status" value="1"/>
</dbReference>
<dbReference type="EMBL" id="BDCR01000004">
    <property type="protein sequence ID" value="GAT64113.1"/>
    <property type="molecule type" value="Genomic_DNA"/>
</dbReference>
<keyword evidence="13" id="KW-1185">Reference proteome</keyword>
<evidence type="ECO:0000259" key="11">
    <source>
        <dbReference type="Pfam" id="PF22366"/>
    </source>
</evidence>